<dbReference type="InterPro" id="IPR052874">
    <property type="entry name" value="Sperm-ZP_regulatory"/>
</dbReference>
<dbReference type="SUPFAM" id="SSF57302">
    <property type="entry name" value="Snake toxin-like"/>
    <property type="match status" value="1"/>
</dbReference>
<name>A0A8C5YEJ3_MICMU</name>
<proteinExistence type="predicted"/>
<reference evidence="3" key="3">
    <citation type="submission" date="2025-09" db="UniProtKB">
        <authorList>
            <consortium name="Ensembl"/>
        </authorList>
    </citation>
    <scope>IDENTIFICATION</scope>
</reference>
<keyword evidence="1" id="KW-0732">Signal</keyword>
<evidence type="ECO:0000313" key="4">
    <source>
        <dbReference type="Proteomes" id="UP000694394"/>
    </source>
</evidence>
<dbReference type="CDD" id="cd23555">
    <property type="entry name" value="TFP_LU_ECD_GML"/>
    <property type="match status" value="1"/>
</dbReference>
<feature type="domain" description="UPAR/Ly6" evidence="2">
    <location>
        <begin position="31"/>
        <end position="124"/>
    </location>
</feature>
<dbReference type="Pfam" id="PF00021">
    <property type="entry name" value="UPAR_LY6"/>
    <property type="match status" value="1"/>
</dbReference>
<evidence type="ECO:0000256" key="1">
    <source>
        <dbReference type="SAM" id="SignalP"/>
    </source>
</evidence>
<dbReference type="EMBL" id="ABDC03013904">
    <property type="status" value="NOT_ANNOTATED_CDS"/>
    <property type="molecule type" value="Genomic_DNA"/>
</dbReference>
<sequence>MLPFAFILAMGLPLVGTNVTISYQARWTYKLKCFDCEIINNFNCARVRECPYDIRRCMTISVRLNPRELLIYKNCTTNCTFLYHSQVPPEAPRRLKTNSFYFVRCCGAMQCNEGGPSTIDQDISLDSTIEEPIPEGTVSFGESKSVLILASIIVRNALT</sequence>
<keyword evidence="4" id="KW-1185">Reference proteome</keyword>
<accession>A0A8C5YEJ3</accession>
<reference evidence="3" key="2">
    <citation type="submission" date="2025-08" db="UniProtKB">
        <authorList>
            <consortium name="Ensembl"/>
        </authorList>
    </citation>
    <scope>IDENTIFICATION</scope>
</reference>
<evidence type="ECO:0000259" key="2">
    <source>
        <dbReference type="SMART" id="SM00134"/>
    </source>
</evidence>
<gene>
    <name evidence="3" type="primary">GML</name>
</gene>
<dbReference type="PANTHER" id="PTHR15049:SF2">
    <property type="entry name" value="GLYCOSYL-PHOSPHATIDYLINOSITOL-ANCHORED MOLECULE-LIKE PROTEIN"/>
    <property type="match status" value="1"/>
</dbReference>
<feature type="chain" id="PRO_5034013673" evidence="1">
    <location>
        <begin position="18"/>
        <end position="159"/>
    </location>
</feature>
<organism evidence="3 4">
    <name type="scientific">Microcebus murinus</name>
    <name type="common">Gray mouse lemur</name>
    <name type="synonym">Lemur murinus</name>
    <dbReference type="NCBI Taxonomy" id="30608"/>
    <lineage>
        <taxon>Eukaryota</taxon>
        <taxon>Metazoa</taxon>
        <taxon>Chordata</taxon>
        <taxon>Craniata</taxon>
        <taxon>Vertebrata</taxon>
        <taxon>Euteleostomi</taxon>
        <taxon>Mammalia</taxon>
        <taxon>Eutheria</taxon>
        <taxon>Euarchontoglires</taxon>
        <taxon>Primates</taxon>
        <taxon>Strepsirrhini</taxon>
        <taxon>Lemuriformes</taxon>
        <taxon>Cheirogaleidae</taxon>
        <taxon>Microcebus</taxon>
    </lineage>
</organism>
<dbReference type="InterPro" id="IPR016054">
    <property type="entry name" value="LY6_UPA_recep-like"/>
</dbReference>
<feature type="signal peptide" evidence="1">
    <location>
        <begin position="1"/>
        <end position="17"/>
    </location>
</feature>
<dbReference type="GeneTree" id="ENSGT00940000159966"/>
<dbReference type="AlphaFoldDB" id="A0A8C5YEJ3"/>
<protein>
    <submittedName>
        <fullName evidence="3">Glycosylphosphatidylinositol anchored molecule like</fullName>
    </submittedName>
</protein>
<dbReference type="Proteomes" id="UP000694394">
    <property type="component" value="Chromosome 9"/>
</dbReference>
<evidence type="ECO:0000313" key="3">
    <source>
        <dbReference type="Ensembl" id="ENSMICP00000049915.1"/>
    </source>
</evidence>
<dbReference type="InterPro" id="IPR045860">
    <property type="entry name" value="Snake_toxin-like_sf"/>
</dbReference>
<dbReference type="SMART" id="SM00134">
    <property type="entry name" value="LU"/>
    <property type="match status" value="1"/>
</dbReference>
<reference evidence="3" key="1">
    <citation type="submission" date="2016-12" db="EMBL/GenBank/DDBJ databases">
        <title>Mouse lemur reference genome and diversity panel.</title>
        <authorList>
            <person name="Harris R."/>
            <person name="Larsen P."/>
            <person name="Liu Y."/>
            <person name="Hughes D.S."/>
            <person name="Murali S."/>
            <person name="Raveendran M."/>
            <person name="Korchina V."/>
            <person name="Wang M."/>
            <person name="Jhangiani S."/>
            <person name="Bandaranaike D."/>
            <person name="Bellair M."/>
            <person name="Blankenburg K."/>
            <person name="Chao H."/>
            <person name="Dahdouli M."/>
            <person name="Dinh H."/>
            <person name="Doddapaneni H."/>
            <person name="English A."/>
            <person name="Firestine M."/>
            <person name="Gnanaolivu R."/>
            <person name="Gross S."/>
            <person name="Hernandez B."/>
            <person name="Javaid M."/>
            <person name="Jayaseelan J."/>
            <person name="Jones J."/>
            <person name="Khan Z."/>
            <person name="Kovar C."/>
            <person name="Kurapati P."/>
            <person name="Le B."/>
            <person name="Lee S."/>
            <person name="Li M."/>
            <person name="Mathew T."/>
            <person name="Narasimhan A."/>
            <person name="Ngo D."/>
            <person name="Nguyen L."/>
            <person name="Okwuonu G."/>
            <person name="Ongeri F."/>
            <person name="Osuji N."/>
            <person name="Pu L.-L."/>
            <person name="Puazo M."/>
            <person name="Quiroz J."/>
            <person name="Raj R."/>
            <person name="Rajbhandari K."/>
            <person name="Reid J.G."/>
            <person name="Santibanez J."/>
            <person name="Sexton D."/>
            <person name="Skinner E."/>
            <person name="Vee V."/>
            <person name="Weissenberger G."/>
            <person name="Wu Y."/>
            <person name="Xin Y."/>
            <person name="Han Y."/>
            <person name="Campbell C."/>
            <person name="Brown A."/>
            <person name="Sullivan B."/>
            <person name="Shelton J."/>
            <person name="Brown S."/>
            <person name="Dudchenko O."/>
            <person name="Machol I."/>
            <person name="Durand N."/>
            <person name="Shamim M."/>
            <person name="Lieberman A."/>
            <person name="Muzny D.M."/>
            <person name="Richards S."/>
            <person name="Yoder A."/>
            <person name="Worley K.C."/>
            <person name="Rogers J."/>
            <person name="Gibbs R.A."/>
        </authorList>
    </citation>
    <scope>NUCLEOTIDE SEQUENCE [LARGE SCALE GENOMIC DNA]</scope>
</reference>
<dbReference type="Ensembl" id="ENSMICT00000065356.1">
    <property type="protein sequence ID" value="ENSMICP00000049915.1"/>
    <property type="gene ID" value="ENSMICG00000045085.1"/>
</dbReference>
<dbReference type="Gene3D" id="2.10.60.10">
    <property type="entry name" value="CD59"/>
    <property type="match status" value="1"/>
</dbReference>
<dbReference type="PANTHER" id="PTHR15049">
    <property type="entry name" value="GLYCOSYL-PHOSPHATIDYLINOSITOL-ANCHORED MOLECULE-LIKE PROTEIN-RELATED"/>
    <property type="match status" value="1"/>
</dbReference>